<protein>
    <submittedName>
        <fullName evidence="1">Uncharacterized protein</fullName>
    </submittedName>
</protein>
<name>A0AC59ZSX4_RANTA</name>
<dbReference type="EMBL" id="OX596088">
    <property type="protein sequence ID" value="CAN0506607.1"/>
    <property type="molecule type" value="Genomic_DNA"/>
</dbReference>
<gene>
    <name evidence="1" type="ORF">MRATA1EN22A_LOCUS22648</name>
</gene>
<evidence type="ECO:0000313" key="2">
    <source>
        <dbReference type="Proteomes" id="UP001162501"/>
    </source>
</evidence>
<reference evidence="1" key="1">
    <citation type="submission" date="2023-05" db="EMBL/GenBank/DDBJ databases">
        <authorList>
            <consortium name="ELIXIR-Norway"/>
        </authorList>
    </citation>
    <scope>NUCLEOTIDE SEQUENCE</scope>
</reference>
<evidence type="ECO:0000313" key="1">
    <source>
        <dbReference type="EMBL" id="CAN0506607.1"/>
    </source>
</evidence>
<accession>A0AC59ZSX4</accession>
<dbReference type="Proteomes" id="UP001162501">
    <property type="component" value="Chromosome 4"/>
</dbReference>
<reference evidence="1" key="2">
    <citation type="submission" date="2025-03" db="EMBL/GenBank/DDBJ databases">
        <authorList>
            <consortium name="ELIXIR-Norway"/>
            <consortium name="Elixir Norway"/>
        </authorList>
    </citation>
    <scope>NUCLEOTIDE SEQUENCE</scope>
</reference>
<proteinExistence type="predicted"/>
<organism evidence="1 2">
    <name type="scientific">Rangifer tarandus platyrhynchus</name>
    <name type="common">Svalbard reindeer</name>
    <dbReference type="NCBI Taxonomy" id="3082113"/>
    <lineage>
        <taxon>Eukaryota</taxon>
        <taxon>Metazoa</taxon>
        <taxon>Chordata</taxon>
        <taxon>Craniata</taxon>
        <taxon>Vertebrata</taxon>
        <taxon>Euteleostomi</taxon>
        <taxon>Mammalia</taxon>
        <taxon>Eutheria</taxon>
        <taxon>Laurasiatheria</taxon>
        <taxon>Artiodactyla</taxon>
        <taxon>Ruminantia</taxon>
        <taxon>Pecora</taxon>
        <taxon>Cervidae</taxon>
        <taxon>Odocoileinae</taxon>
        <taxon>Rangifer</taxon>
    </lineage>
</organism>
<sequence length="103" mass="10296">MQAAGEPGIHVIASRAGGGKGEGLEMGSEQANIQISVEKIETTLCVSSGKGLNTGNSVLVEAFGVSGGVETGGLHWTADCKSLQADQEAIAAVSGQQFLAPPS</sequence>